<feature type="domain" description="Acyltransferase 3" evidence="3">
    <location>
        <begin position="3"/>
        <end position="362"/>
    </location>
</feature>
<feature type="transmembrane region" description="Helical" evidence="2">
    <location>
        <begin position="314"/>
        <end position="339"/>
    </location>
</feature>
<protein>
    <recommendedName>
        <fullName evidence="3">Acyltransferase 3 domain-containing protein</fullName>
    </recommendedName>
</protein>
<evidence type="ECO:0000256" key="2">
    <source>
        <dbReference type="SAM" id="Phobius"/>
    </source>
</evidence>
<dbReference type="RefSeq" id="WP_171184197.1">
    <property type="nucleotide sequence ID" value="NZ_WTPX01000018.1"/>
</dbReference>
<feature type="compositionally biased region" description="Polar residues" evidence="1">
    <location>
        <begin position="400"/>
        <end position="410"/>
    </location>
</feature>
<feature type="transmembrane region" description="Helical" evidence="2">
    <location>
        <begin position="276"/>
        <end position="293"/>
    </location>
</feature>
<reference evidence="4 5" key="1">
    <citation type="journal article" date="2020" name="Syst. Appl. Microbiol.">
        <title>Alienimonas chondri sp. nov., a novel planctomycete isolated from the biofilm of the red alga Chondrus crispus.</title>
        <authorList>
            <person name="Vitorino I."/>
            <person name="Albuquerque L."/>
            <person name="Wiegand S."/>
            <person name="Kallscheuer N."/>
            <person name="da Costa M.S."/>
            <person name="Lobo-da-Cunha A."/>
            <person name="Jogler C."/>
            <person name="Lage O.M."/>
        </authorList>
    </citation>
    <scope>NUCLEOTIDE SEQUENCE [LARGE SCALE GENOMIC DNA]</scope>
    <source>
        <strain evidence="4 5">LzC2</strain>
    </source>
</reference>
<evidence type="ECO:0000256" key="1">
    <source>
        <dbReference type="SAM" id="MobiDB-lite"/>
    </source>
</evidence>
<organism evidence="4 5">
    <name type="scientific">Alienimonas chondri</name>
    <dbReference type="NCBI Taxonomy" id="2681879"/>
    <lineage>
        <taxon>Bacteria</taxon>
        <taxon>Pseudomonadati</taxon>
        <taxon>Planctomycetota</taxon>
        <taxon>Planctomycetia</taxon>
        <taxon>Planctomycetales</taxon>
        <taxon>Planctomycetaceae</taxon>
        <taxon>Alienimonas</taxon>
    </lineage>
</organism>
<dbReference type="PANTHER" id="PTHR23028:SF53">
    <property type="entry name" value="ACYL_TRANSF_3 DOMAIN-CONTAINING PROTEIN"/>
    <property type="match status" value="1"/>
</dbReference>
<comment type="caution">
    <text evidence="4">The sequence shown here is derived from an EMBL/GenBank/DDBJ whole genome shotgun (WGS) entry which is preliminary data.</text>
</comment>
<feature type="transmembrane region" description="Helical" evidence="2">
    <location>
        <begin position="12"/>
        <end position="31"/>
    </location>
</feature>
<evidence type="ECO:0000259" key="3">
    <source>
        <dbReference type="Pfam" id="PF01757"/>
    </source>
</evidence>
<feature type="transmembrane region" description="Helical" evidence="2">
    <location>
        <begin position="160"/>
        <end position="179"/>
    </location>
</feature>
<keyword evidence="2" id="KW-0472">Membrane</keyword>
<sequence length="439" mass="47120">MYHSLHAGRGIAAAGVVLFHLGGICWGRQYFGTDWTLAATAPGAAGVEFFFVLSGFVIATAHAKDLAAAGGTGRASFRDRLSKTWLFARRRVVRVHVPYVALFAAFAIPALIFATLRPGSMPEQTAPTDPLKLVAAATLLPLDHDWVGGSVGRAAPVLGVAWTLQYEVLFYAAFALVLLDRRLMWPLIAGMLGLWAAERSGVALDYPLDFCATPYPPLFAAGAGVAWVRRKITDRTGVKWAVGLLTLGTIGLVMVSVESILAGGLKRGGPFGYWEVWIRGVAFSVLALGLVLCEDRGWKIGRSRVTRWFGDVSYAWYLVHQALFSIIFKVGAALGLMAYGLTSMLPLAAFALAVSLAAAALFHHYYEKPAVAWCRKRFLPPRSKPVTAEGLRVHGLESSVRPQGVSSEPSGPQAIDSKPIADQATSRVDTDPSDARAAA</sequence>
<gene>
    <name evidence="4" type="ORF">LzC2_08900</name>
</gene>
<name>A0ABX1VBG0_9PLAN</name>
<dbReference type="Pfam" id="PF01757">
    <property type="entry name" value="Acyl_transf_3"/>
    <property type="match status" value="1"/>
</dbReference>
<keyword evidence="2" id="KW-1133">Transmembrane helix</keyword>
<feature type="transmembrane region" description="Helical" evidence="2">
    <location>
        <begin position="345"/>
        <end position="366"/>
    </location>
</feature>
<dbReference type="InterPro" id="IPR002656">
    <property type="entry name" value="Acyl_transf_3_dom"/>
</dbReference>
<feature type="compositionally biased region" description="Basic and acidic residues" evidence="1">
    <location>
        <begin position="428"/>
        <end position="439"/>
    </location>
</feature>
<feature type="region of interest" description="Disordered" evidence="1">
    <location>
        <begin position="395"/>
        <end position="439"/>
    </location>
</feature>
<feature type="transmembrane region" description="Helical" evidence="2">
    <location>
        <begin position="240"/>
        <end position="264"/>
    </location>
</feature>
<keyword evidence="2" id="KW-0812">Transmembrane</keyword>
<dbReference type="Proteomes" id="UP000609651">
    <property type="component" value="Unassembled WGS sequence"/>
</dbReference>
<proteinExistence type="predicted"/>
<feature type="transmembrane region" description="Helical" evidence="2">
    <location>
        <begin position="97"/>
        <end position="116"/>
    </location>
</feature>
<accession>A0ABX1VBG0</accession>
<dbReference type="PANTHER" id="PTHR23028">
    <property type="entry name" value="ACETYLTRANSFERASE"/>
    <property type="match status" value="1"/>
</dbReference>
<feature type="transmembrane region" description="Helical" evidence="2">
    <location>
        <begin position="37"/>
        <end position="59"/>
    </location>
</feature>
<evidence type="ECO:0000313" key="5">
    <source>
        <dbReference type="Proteomes" id="UP000609651"/>
    </source>
</evidence>
<dbReference type="EMBL" id="WTPX01000018">
    <property type="protein sequence ID" value="NNJ24830.1"/>
    <property type="molecule type" value="Genomic_DNA"/>
</dbReference>
<keyword evidence="5" id="KW-1185">Reference proteome</keyword>
<evidence type="ECO:0000313" key="4">
    <source>
        <dbReference type="EMBL" id="NNJ24830.1"/>
    </source>
</evidence>
<dbReference type="InterPro" id="IPR050879">
    <property type="entry name" value="Acyltransferase_3"/>
</dbReference>